<dbReference type="EMBL" id="RBKU01000001">
    <property type="protein sequence ID" value="RKR84399.1"/>
    <property type="molecule type" value="Genomic_DNA"/>
</dbReference>
<organism evidence="2 3">
    <name type="scientific">Mucilaginibacter gracilis</name>
    <dbReference type="NCBI Taxonomy" id="423350"/>
    <lineage>
        <taxon>Bacteria</taxon>
        <taxon>Pseudomonadati</taxon>
        <taxon>Bacteroidota</taxon>
        <taxon>Sphingobacteriia</taxon>
        <taxon>Sphingobacteriales</taxon>
        <taxon>Sphingobacteriaceae</taxon>
        <taxon>Mucilaginibacter</taxon>
    </lineage>
</organism>
<evidence type="ECO:0000313" key="3">
    <source>
        <dbReference type="Proteomes" id="UP000268007"/>
    </source>
</evidence>
<reference evidence="2 3" key="1">
    <citation type="submission" date="2018-10" db="EMBL/GenBank/DDBJ databases">
        <title>Genomic Encyclopedia of Archaeal and Bacterial Type Strains, Phase II (KMG-II): from individual species to whole genera.</title>
        <authorList>
            <person name="Goeker M."/>
        </authorList>
    </citation>
    <scope>NUCLEOTIDE SEQUENCE [LARGE SCALE GENOMIC DNA]</scope>
    <source>
        <strain evidence="2 3">DSM 18602</strain>
    </source>
</reference>
<sequence>MKNTLYLAINQNLTIMKLPDNTRENPEVISYRVIRRSIGFLGILLPFGLVAMAYLLGCRQLQPSISHYYYTMAGSLLVGVLCAVGLFLISYKGFSPLDDFATNFAGICAFGVAFLPTENSDGSVCALFKYPDSGLRSGLHYGSASLLFLTLAFISFFLFTRSKGEKTKEKYTRNVIYRVCAVLMLLFIVMVPICSKWIDPNDKHQLTFYLEAGALISFGTSWLVKGEMVLKDKPKVGNATAKT</sequence>
<keyword evidence="1" id="KW-0472">Membrane</keyword>
<gene>
    <name evidence="2" type="ORF">BDD43_4634</name>
</gene>
<evidence type="ECO:0000313" key="2">
    <source>
        <dbReference type="EMBL" id="RKR84399.1"/>
    </source>
</evidence>
<dbReference type="Proteomes" id="UP000268007">
    <property type="component" value="Unassembled WGS sequence"/>
</dbReference>
<feature type="transmembrane region" description="Helical" evidence="1">
    <location>
        <begin position="38"/>
        <end position="56"/>
    </location>
</feature>
<comment type="caution">
    <text evidence="2">The sequence shown here is derived from an EMBL/GenBank/DDBJ whole genome shotgun (WGS) entry which is preliminary data.</text>
</comment>
<dbReference type="AlphaFoldDB" id="A0A495J8M8"/>
<feature type="transmembrane region" description="Helical" evidence="1">
    <location>
        <begin position="175"/>
        <end position="194"/>
    </location>
</feature>
<dbReference type="OrthoDB" id="9803163at2"/>
<protein>
    <recommendedName>
        <fullName evidence="4">DUF998 domain-containing protein</fullName>
    </recommendedName>
</protein>
<feature type="transmembrane region" description="Helical" evidence="1">
    <location>
        <begin position="100"/>
        <end position="118"/>
    </location>
</feature>
<dbReference type="RefSeq" id="WP_121199998.1">
    <property type="nucleotide sequence ID" value="NZ_RBKU01000001.1"/>
</dbReference>
<accession>A0A495J8M8</accession>
<evidence type="ECO:0000256" key="1">
    <source>
        <dbReference type="SAM" id="Phobius"/>
    </source>
</evidence>
<evidence type="ECO:0008006" key="4">
    <source>
        <dbReference type="Google" id="ProtNLM"/>
    </source>
</evidence>
<name>A0A495J8M8_9SPHI</name>
<keyword evidence="3" id="KW-1185">Reference proteome</keyword>
<keyword evidence="1" id="KW-0812">Transmembrane</keyword>
<feature type="transmembrane region" description="Helical" evidence="1">
    <location>
        <begin position="206"/>
        <end position="224"/>
    </location>
</feature>
<proteinExistence type="predicted"/>
<keyword evidence="1" id="KW-1133">Transmembrane helix</keyword>
<feature type="transmembrane region" description="Helical" evidence="1">
    <location>
        <begin position="138"/>
        <end position="159"/>
    </location>
</feature>
<feature type="transmembrane region" description="Helical" evidence="1">
    <location>
        <begin position="68"/>
        <end position="88"/>
    </location>
</feature>